<dbReference type="Pfam" id="PF05108">
    <property type="entry name" value="T7SS_ESX1_EccB"/>
    <property type="match status" value="1"/>
</dbReference>
<keyword evidence="4 10" id="KW-0812">Transmembrane</keyword>
<dbReference type="Gene3D" id="2.40.50.910">
    <property type="entry name" value="Type VII secretion system EccB, repeat 3 domain"/>
    <property type="match status" value="1"/>
</dbReference>
<evidence type="ECO:0000256" key="5">
    <source>
        <dbReference type="ARBA" id="ARBA00022741"/>
    </source>
</evidence>
<protein>
    <submittedName>
        <fullName evidence="11">Type VII secretion protein EccB</fullName>
    </submittedName>
</protein>
<dbReference type="InterPro" id="IPR007795">
    <property type="entry name" value="T7SS_EccB"/>
</dbReference>
<dbReference type="InterPro" id="IPR044857">
    <property type="entry name" value="T7SS_EccB_R1"/>
</dbReference>
<feature type="transmembrane region" description="Helical" evidence="10">
    <location>
        <begin position="39"/>
        <end position="61"/>
    </location>
</feature>
<evidence type="ECO:0000256" key="4">
    <source>
        <dbReference type="ARBA" id="ARBA00022692"/>
    </source>
</evidence>
<feature type="non-terminal residue" evidence="11">
    <location>
        <position position="460"/>
    </location>
</feature>
<comment type="caution">
    <text evidence="11">The sequence shown here is derived from an EMBL/GenBank/DDBJ whole genome shotgun (WGS) entry which is preliminary data.</text>
</comment>
<evidence type="ECO:0000256" key="1">
    <source>
        <dbReference type="ARBA" id="ARBA00004162"/>
    </source>
</evidence>
<keyword evidence="7" id="KW-0067">ATP-binding</keyword>
<organism evidence="11 12">
    <name type="scientific">Streptomyces hyaluromycini</name>
    <dbReference type="NCBI Taxonomy" id="1377993"/>
    <lineage>
        <taxon>Bacteria</taxon>
        <taxon>Bacillati</taxon>
        <taxon>Actinomycetota</taxon>
        <taxon>Actinomycetes</taxon>
        <taxon>Kitasatosporales</taxon>
        <taxon>Streptomycetaceae</taxon>
        <taxon>Streptomyces</taxon>
    </lineage>
</organism>
<evidence type="ECO:0000256" key="6">
    <source>
        <dbReference type="ARBA" id="ARBA00022801"/>
    </source>
</evidence>
<dbReference type="Proteomes" id="UP001474181">
    <property type="component" value="Unassembled WGS sequence"/>
</dbReference>
<dbReference type="InterPro" id="IPR042485">
    <property type="entry name" value="T7SS_EccB_R3"/>
</dbReference>
<evidence type="ECO:0000256" key="7">
    <source>
        <dbReference type="ARBA" id="ARBA00022840"/>
    </source>
</evidence>
<keyword evidence="5" id="KW-0547">Nucleotide-binding</keyword>
<evidence type="ECO:0000256" key="9">
    <source>
        <dbReference type="ARBA" id="ARBA00023136"/>
    </source>
</evidence>
<name>A0ABV1XGA3_9ACTN</name>
<evidence type="ECO:0000256" key="10">
    <source>
        <dbReference type="SAM" id="Phobius"/>
    </source>
</evidence>
<keyword evidence="3" id="KW-1003">Cell membrane</keyword>
<evidence type="ECO:0000256" key="8">
    <source>
        <dbReference type="ARBA" id="ARBA00022989"/>
    </source>
</evidence>
<comment type="subcellular location">
    <subcellularLocation>
        <location evidence="1">Cell membrane</location>
        <topology evidence="1">Single-pass membrane protein</topology>
    </subcellularLocation>
</comment>
<comment type="similarity">
    <text evidence="2">Belongs to the EccB family.</text>
</comment>
<dbReference type="EMBL" id="JBEPEK010001016">
    <property type="protein sequence ID" value="MER7188048.1"/>
    <property type="molecule type" value="Genomic_DNA"/>
</dbReference>
<gene>
    <name evidence="11" type="primary">eccB</name>
    <name evidence="11" type="ORF">ABT404_52815</name>
</gene>
<dbReference type="RefSeq" id="WP_350792845.1">
    <property type="nucleotide sequence ID" value="NZ_JBEPEK010001016.1"/>
</dbReference>
<evidence type="ECO:0000256" key="2">
    <source>
        <dbReference type="ARBA" id="ARBA00008149"/>
    </source>
</evidence>
<proteinExistence type="inferred from homology"/>
<evidence type="ECO:0000256" key="3">
    <source>
        <dbReference type="ARBA" id="ARBA00022475"/>
    </source>
</evidence>
<accession>A0ABV1XGA3</accession>
<keyword evidence="8 10" id="KW-1133">Transmembrane helix</keyword>
<dbReference type="Gene3D" id="3.30.2390.20">
    <property type="entry name" value="Type VII secretion system EccB, repeat 1 domain"/>
    <property type="match status" value="1"/>
</dbReference>
<keyword evidence="12" id="KW-1185">Reference proteome</keyword>
<sequence length="460" mass="46759">MQTRRDHVQAYQFAVGRLATSLVTGDPGRGTSPTRRGSLGAFFGVLLVVLLCAGSGVYGLIKPVQKDTWRQPGSIIVEKETGSRYLLVGGTLRPVLNYASALLLTGSSGTVRTVSRDVLAPVPHGSAVGIAGAPDALPAAADVLSGGWARCLRPGARAGEILDLGPPRTLPAPGSAQAVLAGPKGELYVLWQGVKYPVPAADATLIALGLDSEQRLAAPRAWLARVPSGAALTAPAVPHAGTPAGRVAGHAVRVGQLFRTPAASGGHTYVLLADGIAPVTPTELALLAARHGAAPVLTIDATTLAGATLSRSGLAATGLPDVLHAPAVDTAGTDLCLRQVPAGRKLASTVVLEHRTAGDDRTVRVPPGHGVLAVDQDQVAAGAAVPQPYLVDDQGTLFPLGQQAAGALRLSGPTTPMPADVLSLLRRGPVLDGDAAAATVKEGNLNGAFLCAQAAFRQMK</sequence>
<dbReference type="NCBIfam" id="TIGR03919">
    <property type="entry name" value="T7SS_EccB"/>
    <property type="match status" value="1"/>
</dbReference>
<evidence type="ECO:0000313" key="11">
    <source>
        <dbReference type="EMBL" id="MER7188048.1"/>
    </source>
</evidence>
<keyword evidence="6" id="KW-0378">Hydrolase</keyword>
<evidence type="ECO:0000313" key="12">
    <source>
        <dbReference type="Proteomes" id="UP001474181"/>
    </source>
</evidence>
<keyword evidence="9 10" id="KW-0472">Membrane</keyword>
<dbReference type="PANTHER" id="PTHR40765:SF2">
    <property type="entry name" value="ESX-2 SECRETION SYSTEM ATPASE ECCB2"/>
    <property type="match status" value="1"/>
</dbReference>
<dbReference type="PANTHER" id="PTHR40765">
    <property type="entry name" value="ESX-2 SECRETION SYSTEM ATPASE ECCB2"/>
    <property type="match status" value="1"/>
</dbReference>
<reference evidence="11 12" key="1">
    <citation type="submission" date="2024-06" db="EMBL/GenBank/DDBJ databases">
        <title>The Natural Products Discovery Center: Release of the First 8490 Sequenced Strains for Exploring Actinobacteria Biosynthetic Diversity.</title>
        <authorList>
            <person name="Kalkreuter E."/>
            <person name="Kautsar S.A."/>
            <person name="Yang D."/>
            <person name="Bader C.D."/>
            <person name="Teijaro C.N."/>
            <person name="Fluegel L."/>
            <person name="Davis C.M."/>
            <person name="Simpson J.R."/>
            <person name="Lauterbach L."/>
            <person name="Steele A.D."/>
            <person name="Gui C."/>
            <person name="Meng S."/>
            <person name="Li G."/>
            <person name="Viehrig K."/>
            <person name="Ye F."/>
            <person name="Su P."/>
            <person name="Kiefer A.F."/>
            <person name="Nichols A."/>
            <person name="Cepeda A.J."/>
            <person name="Yan W."/>
            <person name="Fan B."/>
            <person name="Jiang Y."/>
            <person name="Adhikari A."/>
            <person name="Zheng C.-J."/>
            <person name="Schuster L."/>
            <person name="Cowan T.M."/>
            <person name="Smanski M.J."/>
            <person name="Chevrette M.G."/>
            <person name="De Carvalho L.P.S."/>
            <person name="Shen B."/>
        </authorList>
    </citation>
    <scope>NUCLEOTIDE SEQUENCE [LARGE SCALE GENOMIC DNA]</scope>
    <source>
        <strain evidence="11 12">NPDC000234</strain>
    </source>
</reference>